<dbReference type="AlphaFoldDB" id="A0AAW0PA04"/>
<dbReference type="InterPro" id="IPR019188">
    <property type="entry name" value="SNAPC1"/>
</dbReference>
<dbReference type="GO" id="GO:0042796">
    <property type="term" value="P:snRNA transcription by RNA polymerase III"/>
    <property type="evidence" value="ECO:0007669"/>
    <property type="project" value="TreeGrafter"/>
</dbReference>
<dbReference type="Pfam" id="PF09808">
    <property type="entry name" value="SNAPC1"/>
    <property type="match status" value="1"/>
</dbReference>
<reference evidence="2" key="1">
    <citation type="submission" date="2024-04" db="EMBL/GenBank/DDBJ databases">
        <title>Salinicola lusitanus LLJ914,a marine bacterium isolated from the Okinawa Trough.</title>
        <authorList>
            <person name="Li J."/>
        </authorList>
    </citation>
    <scope>NUCLEOTIDE SEQUENCE [LARGE SCALE GENOMIC DNA]</scope>
</reference>
<keyword evidence="2" id="KW-1185">Reference proteome</keyword>
<evidence type="ECO:0000313" key="2">
    <source>
        <dbReference type="Proteomes" id="UP001460270"/>
    </source>
</evidence>
<dbReference type="PANTHER" id="PTHR15131">
    <property type="entry name" value="SMALL NUCLEAR RNA ACTIVATING COMPLEX, POLYPEPTIDE 1"/>
    <property type="match status" value="1"/>
</dbReference>
<dbReference type="PANTHER" id="PTHR15131:SF3">
    <property type="entry name" value="SNRNA-ACTIVATING PROTEIN COMPLEX SUBUNIT 1"/>
    <property type="match status" value="1"/>
</dbReference>
<accession>A0AAW0PA04</accession>
<sequence length="359" mass="42104">MPRKWPTYSEYYDPVFTEDVEDLLARFQQTDTVRYETFSAIWREMRFSDVFHGLPSMSEMKRFCRLTLATAVKYFLPPYSYQIRVGGLYLMYGLYYSQLAIPPVSIRIALKDWAHVEKFVQDSISCGHYDVVYIYKKLISHKAIHYTAMPNFLQFRKQRIPTVEVVCADFVGRSTAIQDLHSADILEEMSNIQNLYEKMKAVIPEVHSKASMTHPDLVTNLKDCMSEFIVWQNRKFSHNKKKDLEEENFEENKKETMEDSTTRATLLSSIKQKSYNNNFQGGSKARRHRPVKVVSEFNSEVQNLTSSSSHKKKKPPSLFWRTKNKLGVTENKKQCNNWLLTIPENIPEDRPLHPMRLMP</sequence>
<dbReference type="Proteomes" id="UP001460270">
    <property type="component" value="Unassembled WGS sequence"/>
</dbReference>
<comment type="caution">
    <text evidence="1">The sequence shown here is derived from an EMBL/GenBank/DDBJ whole genome shotgun (WGS) entry which is preliminary data.</text>
</comment>
<dbReference type="GO" id="GO:0019185">
    <property type="term" value="C:snRNA-activating protein complex"/>
    <property type="evidence" value="ECO:0007669"/>
    <property type="project" value="TreeGrafter"/>
</dbReference>
<name>A0AAW0PA04_9GOBI</name>
<gene>
    <name evidence="1" type="ORF">WMY93_008940</name>
</gene>
<dbReference type="EMBL" id="JBBPFD010000006">
    <property type="protein sequence ID" value="KAK7922038.1"/>
    <property type="molecule type" value="Genomic_DNA"/>
</dbReference>
<evidence type="ECO:0008006" key="3">
    <source>
        <dbReference type="Google" id="ProtNLM"/>
    </source>
</evidence>
<protein>
    <recommendedName>
        <fullName evidence="3">snRNA-activating protein complex subunit 1</fullName>
    </recommendedName>
</protein>
<proteinExistence type="predicted"/>
<dbReference type="GO" id="GO:0042795">
    <property type="term" value="P:snRNA transcription by RNA polymerase II"/>
    <property type="evidence" value="ECO:0007669"/>
    <property type="project" value="TreeGrafter"/>
</dbReference>
<organism evidence="1 2">
    <name type="scientific">Mugilogobius chulae</name>
    <name type="common">yellowstripe goby</name>
    <dbReference type="NCBI Taxonomy" id="88201"/>
    <lineage>
        <taxon>Eukaryota</taxon>
        <taxon>Metazoa</taxon>
        <taxon>Chordata</taxon>
        <taxon>Craniata</taxon>
        <taxon>Vertebrata</taxon>
        <taxon>Euteleostomi</taxon>
        <taxon>Actinopterygii</taxon>
        <taxon>Neopterygii</taxon>
        <taxon>Teleostei</taxon>
        <taxon>Neoteleostei</taxon>
        <taxon>Acanthomorphata</taxon>
        <taxon>Gobiaria</taxon>
        <taxon>Gobiiformes</taxon>
        <taxon>Gobioidei</taxon>
        <taxon>Gobiidae</taxon>
        <taxon>Gobionellinae</taxon>
        <taxon>Mugilogobius</taxon>
    </lineage>
</organism>
<evidence type="ECO:0000313" key="1">
    <source>
        <dbReference type="EMBL" id="KAK7922038.1"/>
    </source>
</evidence>
<dbReference type="GO" id="GO:0043565">
    <property type="term" value="F:sequence-specific DNA binding"/>
    <property type="evidence" value="ECO:0007669"/>
    <property type="project" value="TreeGrafter"/>
</dbReference>